<sequence>MAGLFMGELIGNADEIVTKDQNRLNKLIAQAKDIASAVNTKSTLTTEGTVKANQQILQDTATKLDDYLEKSVIESLEKQLNPVKDAYINSDKVCLEGTRVQILEKISQWVKNTEDNSPQMFLLCGAAGTGKSAISHAIGKQFKAMNYLGAFFAFDRTFIAEQTPVRAVQSIAYDLSKQIPKFGKALIKTLEDNSNILRDPSLTEQWKELILKPAQDSNENKPVVIILDALDESGKQRERDKLISLLLDGKEGLPKDFYVFMTSRLEGDIVGQLDGKRIVSGSDDCSVRIWDAETGEPQGQPLQGHTNWVNSVALRIWDAKTGEPQGQPFQGHTSLVNSVAFSPDGKRIVSGSRDCSVRIWDVETGEPQGQPLQGHTSLVNSVAFSPDGKRIVSGSSDYSMRIWDAETGEPQGQPLQGHTNLVNSVAFSPDEKRIVSGSWDYSVRIWDAGAGEPQGQPLQGYTSWVSSVAFSPDGKRIVSGSDDCSVGIWDAETREP</sequence>
<dbReference type="SUPFAM" id="SSF50978">
    <property type="entry name" value="WD40 repeat-like"/>
    <property type="match status" value="1"/>
</dbReference>
<dbReference type="InterPro" id="IPR019775">
    <property type="entry name" value="WD40_repeat_CS"/>
</dbReference>
<organism evidence="5 6">
    <name type="scientific">Collybiopsis luxurians FD-317 M1</name>
    <dbReference type="NCBI Taxonomy" id="944289"/>
    <lineage>
        <taxon>Eukaryota</taxon>
        <taxon>Fungi</taxon>
        <taxon>Dikarya</taxon>
        <taxon>Basidiomycota</taxon>
        <taxon>Agaricomycotina</taxon>
        <taxon>Agaricomycetes</taxon>
        <taxon>Agaricomycetidae</taxon>
        <taxon>Agaricales</taxon>
        <taxon>Marasmiineae</taxon>
        <taxon>Omphalotaceae</taxon>
        <taxon>Collybiopsis</taxon>
        <taxon>Collybiopsis luxurians</taxon>
    </lineage>
</organism>
<evidence type="ECO:0000313" key="6">
    <source>
        <dbReference type="Proteomes" id="UP000053593"/>
    </source>
</evidence>
<dbReference type="SUPFAM" id="SSF52540">
    <property type="entry name" value="P-loop containing nucleoside triphosphate hydrolases"/>
    <property type="match status" value="1"/>
</dbReference>
<keyword evidence="6" id="KW-1185">Reference proteome</keyword>
<keyword evidence="2" id="KW-0677">Repeat</keyword>
<feature type="repeat" description="WD" evidence="3">
    <location>
        <begin position="274"/>
        <end position="300"/>
    </location>
</feature>
<dbReference type="PANTHER" id="PTHR22847">
    <property type="entry name" value="WD40 REPEAT PROTEIN"/>
    <property type="match status" value="1"/>
</dbReference>
<feature type="repeat" description="WD" evidence="3">
    <location>
        <begin position="458"/>
        <end position="496"/>
    </location>
</feature>
<dbReference type="HOGENOM" id="CLU_549875_0_0_1"/>
<accession>A0A0D0C202</accession>
<dbReference type="GO" id="GO:1990234">
    <property type="term" value="C:transferase complex"/>
    <property type="evidence" value="ECO:0007669"/>
    <property type="project" value="UniProtKB-ARBA"/>
</dbReference>
<evidence type="ECO:0000256" key="3">
    <source>
        <dbReference type="PROSITE-ProRule" id="PRU00221"/>
    </source>
</evidence>
<protein>
    <submittedName>
        <fullName evidence="5">Unplaced genomic scaffold GYMLUscaffold_20, whole genome shotgun sequence</fullName>
    </submittedName>
</protein>
<evidence type="ECO:0000256" key="1">
    <source>
        <dbReference type="ARBA" id="ARBA00022574"/>
    </source>
</evidence>
<dbReference type="InterPro" id="IPR056884">
    <property type="entry name" value="NPHP3-like_N"/>
</dbReference>
<dbReference type="InterPro" id="IPR027417">
    <property type="entry name" value="P-loop_NTPase"/>
</dbReference>
<dbReference type="SMART" id="SM00320">
    <property type="entry name" value="WD40"/>
    <property type="match status" value="5"/>
</dbReference>
<evidence type="ECO:0000259" key="4">
    <source>
        <dbReference type="Pfam" id="PF24883"/>
    </source>
</evidence>
<feature type="repeat" description="WD" evidence="3">
    <location>
        <begin position="415"/>
        <end position="447"/>
    </location>
</feature>
<dbReference type="PANTHER" id="PTHR22847:SF637">
    <property type="entry name" value="WD REPEAT DOMAIN 5B"/>
    <property type="match status" value="1"/>
</dbReference>
<dbReference type="Gene3D" id="3.40.50.300">
    <property type="entry name" value="P-loop containing nucleotide triphosphate hydrolases"/>
    <property type="match status" value="1"/>
</dbReference>
<dbReference type="Gene3D" id="2.130.10.10">
    <property type="entry name" value="YVTN repeat-like/Quinoprotein amine dehydrogenase"/>
    <property type="match status" value="2"/>
</dbReference>
<name>A0A0D0C202_9AGAR</name>
<reference evidence="5 6" key="1">
    <citation type="submission" date="2014-04" db="EMBL/GenBank/DDBJ databases">
        <title>Evolutionary Origins and Diversification of the Mycorrhizal Mutualists.</title>
        <authorList>
            <consortium name="DOE Joint Genome Institute"/>
            <consortium name="Mycorrhizal Genomics Consortium"/>
            <person name="Kohler A."/>
            <person name="Kuo A."/>
            <person name="Nagy L.G."/>
            <person name="Floudas D."/>
            <person name="Copeland A."/>
            <person name="Barry K.W."/>
            <person name="Cichocki N."/>
            <person name="Veneault-Fourrey C."/>
            <person name="LaButti K."/>
            <person name="Lindquist E.A."/>
            <person name="Lipzen A."/>
            <person name="Lundell T."/>
            <person name="Morin E."/>
            <person name="Murat C."/>
            <person name="Riley R."/>
            <person name="Ohm R."/>
            <person name="Sun H."/>
            <person name="Tunlid A."/>
            <person name="Henrissat B."/>
            <person name="Grigoriev I.V."/>
            <person name="Hibbett D.S."/>
            <person name="Martin F."/>
        </authorList>
    </citation>
    <scope>NUCLEOTIDE SEQUENCE [LARGE SCALE GENOMIC DNA]</scope>
    <source>
        <strain evidence="5 6">FD-317 M1</strain>
    </source>
</reference>
<dbReference type="Proteomes" id="UP000053593">
    <property type="component" value="Unassembled WGS sequence"/>
</dbReference>
<proteinExistence type="predicted"/>
<dbReference type="InterPro" id="IPR020472">
    <property type="entry name" value="WD40_PAC1"/>
</dbReference>
<feature type="domain" description="Nephrocystin 3-like N-terminal" evidence="4">
    <location>
        <begin position="104"/>
        <end position="264"/>
    </location>
</feature>
<dbReference type="PROSITE" id="PS50294">
    <property type="entry name" value="WD_REPEATS_REGION"/>
    <property type="match status" value="4"/>
</dbReference>
<dbReference type="EMBL" id="KN834768">
    <property type="protein sequence ID" value="KIK62106.1"/>
    <property type="molecule type" value="Genomic_DNA"/>
</dbReference>
<feature type="repeat" description="WD" evidence="3">
    <location>
        <begin position="372"/>
        <end position="413"/>
    </location>
</feature>
<evidence type="ECO:0000256" key="2">
    <source>
        <dbReference type="ARBA" id="ARBA00022737"/>
    </source>
</evidence>
<dbReference type="InterPro" id="IPR015943">
    <property type="entry name" value="WD40/YVTN_repeat-like_dom_sf"/>
</dbReference>
<feature type="repeat" description="WD" evidence="3">
    <location>
        <begin position="329"/>
        <end position="370"/>
    </location>
</feature>
<dbReference type="Pfam" id="PF00400">
    <property type="entry name" value="WD40"/>
    <property type="match status" value="5"/>
</dbReference>
<dbReference type="GO" id="GO:0005634">
    <property type="term" value="C:nucleus"/>
    <property type="evidence" value="ECO:0007669"/>
    <property type="project" value="TreeGrafter"/>
</dbReference>
<evidence type="ECO:0000313" key="5">
    <source>
        <dbReference type="EMBL" id="KIK62106.1"/>
    </source>
</evidence>
<dbReference type="PROSITE" id="PS50082">
    <property type="entry name" value="WD_REPEATS_2"/>
    <property type="match status" value="5"/>
</dbReference>
<dbReference type="OrthoDB" id="163438at2759"/>
<dbReference type="Pfam" id="PF24883">
    <property type="entry name" value="NPHP3_N"/>
    <property type="match status" value="1"/>
</dbReference>
<dbReference type="PROSITE" id="PS00678">
    <property type="entry name" value="WD_REPEATS_1"/>
    <property type="match status" value="4"/>
</dbReference>
<dbReference type="AlphaFoldDB" id="A0A0D0C202"/>
<dbReference type="CDD" id="cd00200">
    <property type="entry name" value="WD40"/>
    <property type="match status" value="1"/>
</dbReference>
<dbReference type="InterPro" id="IPR036322">
    <property type="entry name" value="WD40_repeat_dom_sf"/>
</dbReference>
<keyword evidence="1 3" id="KW-0853">WD repeat</keyword>
<gene>
    <name evidence="5" type="ORF">GYMLUDRAFT_242810</name>
</gene>
<dbReference type="PRINTS" id="PR00320">
    <property type="entry name" value="GPROTEINBRPT"/>
</dbReference>
<dbReference type="InterPro" id="IPR001680">
    <property type="entry name" value="WD40_rpt"/>
</dbReference>